<gene>
    <name evidence="1" type="ORF">DARMORV10_C03P35520.1</name>
</gene>
<organism evidence="1">
    <name type="scientific">Brassica napus</name>
    <name type="common">Rape</name>
    <dbReference type="NCBI Taxonomy" id="3708"/>
    <lineage>
        <taxon>Eukaryota</taxon>
        <taxon>Viridiplantae</taxon>
        <taxon>Streptophyta</taxon>
        <taxon>Embryophyta</taxon>
        <taxon>Tracheophyta</taxon>
        <taxon>Spermatophyta</taxon>
        <taxon>Magnoliopsida</taxon>
        <taxon>eudicotyledons</taxon>
        <taxon>Gunneridae</taxon>
        <taxon>Pentapetalae</taxon>
        <taxon>rosids</taxon>
        <taxon>malvids</taxon>
        <taxon>Brassicales</taxon>
        <taxon>Brassicaceae</taxon>
        <taxon>Brassiceae</taxon>
        <taxon>Brassica</taxon>
    </lineage>
</organism>
<accession>A0A816IAV4</accession>
<dbReference type="AlphaFoldDB" id="A0A816IAV4"/>
<dbReference type="EMBL" id="HG994367">
    <property type="protein sequence ID" value="CAF1702362.1"/>
    <property type="molecule type" value="Genomic_DNA"/>
</dbReference>
<protein>
    <submittedName>
        <fullName evidence="1">(rape) hypothetical protein</fullName>
    </submittedName>
</protein>
<sequence length="79" mass="8942">MSLLATTKHQDPAYMIRTVSTNASNTVYFRLLAQSVVHGAVAGPKDIIKEKKELPEKPLLKVKTVMEFSIFLWLLKINK</sequence>
<name>A0A816IAV4_BRANA</name>
<reference evidence="1" key="1">
    <citation type="submission" date="2021-01" db="EMBL/GenBank/DDBJ databases">
        <authorList>
            <consortium name="Genoscope - CEA"/>
            <person name="William W."/>
        </authorList>
    </citation>
    <scope>NUCLEOTIDE SEQUENCE</scope>
</reference>
<evidence type="ECO:0000313" key="1">
    <source>
        <dbReference type="EMBL" id="CAF1702362.1"/>
    </source>
</evidence>
<proteinExistence type="predicted"/>
<dbReference type="Proteomes" id="UP001295469">
    <property type="component" value="Chromosome C03"/>
</dbReference>